<comment type="caution">
    <text evidence="1">The sequence shown here is derived from an EMBL/GenBank/DDBJ whole genome shotgun (WGS) entry which is preliminary data.</text>
</comment>
<organism evidence="1 2">
    <name type="scientific">Euplotes crassus</name>
    <dbReference type="NCBI Taxonomy" id="5936"/>
    <lineage>
        <taxon>Eukaryota</taxon>
        <taxon>Sar</taxon>
        <taxon>Alveolata</taxon>
        <taxon>Ciliophora</taxon>
        <taxon>Intramacronucleata</taxon>
        <taxon>Spirotrichea</taxon>
        <taxon>Hypotrichia</taxon>
        <taxon>Euplotida</taxon>
        <taxon>Euplotidae</taxon>
        <taxon>Moneuplotes</taxon>
    </lineage>
</organism>
<evidence type="ECO:0000313" key="2">
    <source>
        <dbReference type="Proteomes" id="UP001295684"/>
    </source>
</evidence>
<protein>
    <recommendedName>
        <fullName evidence="3">F-box domain-containing protein</fullName>
    </recommendedName>
</protein>
<sequence length="472" mass="55595">MEVKKTCINPFEVFPSELILEITFKLPPEDIVNLWDSSGLWKTLFVLSNNSLRNYTYQHLGIEGNLKAEKEMYSEYNDIANSMIDGIQEQLDQSDGYYDQLSNCINTLRSITKSKKFSLLLEGFYTDGGVCLDLEKFEVYHCFTPTTEKVFSSTLSCPIAVSAIHRPNYDHDTWKLIQERIQYFKKFINFMKEEHPHADEYTLLFWFFEQITDEPETIKYKIDKAIIKGYIDYPPYREVIKAQHPRIREAQIKNKIGEEILHFYYAFCNAYKTKVHESKRDRPIQGIDTINTVEYNINSILTTHQALSYYACFDSLRIIRPVDYTNPTKTFAIFLHNQKLTDYEIQECKEYFINFEDYLGEFNPKQTADFETPETNMTVHEIDQSKLFDLEDQEWTKPYRPLLLARFTTRQGRHSYINFKQGFVSSRFVTTIFLECENLSKEVNRSYDPSTNLDNASIQVYGFSIPSLIFSE</sequence>
<gene>
    <name evidence="1" type="ORF">ECRASSUSDP1_LOCUS6134</name>
</gene>
<reference evidence="1" key="1">
    <citation type="submission" date="2023-07" db="EMBL/GenBank/DDBJ databases">
        <authorList>
            <consortium name="AG Swart"/>
            <person name="Singh M."/>
            <person name="Singh A."/>
            <person name="Seah K."/>
            <person name="Emmerich C."/>
        </authorList>
    </citation>
    <scope>NUCLEOTIDE SEQUENCE</scope>
    <source>
        <strain evidence="1">DP1</strain>
    </source>
</reference>
<dbReference type="EMBL" id="CAMPGE010005941">
    <property type="protein sequence ID" value="CAI2364787.1"/>
    <property type="molecule type" value="Genomic_DNA"/>
</dbReference>
<accession>A0AAD1XAJ0</accession>
<proteinExistence type="predicted"/>
<evidence type="ECO:0008006" key="3">
    <source>
        <dbReference type="Google" id="ProtNLM"/>
    </source>
</evidence>
<keyword evidence="2" id="KW-1185">Reference proteome</keyword>
<name>A0AAD1XAJ0_EUPCR</name>
<dbReference type="AlphaFoldDB" id="A0AAD1XAJ0"/>
<evidence type="ECO:0000313" key="1">
    <source>
        <dbReference type="EMBL" id="CAI2364787.1"/>
    </source>
</evidence>
<dbReference type="Proteomes" id="UP001295684">
    <property type="component" value="Unassembled WGS sequence"/>
</dbReference>